<dbReference type="InterPro" id="IPR000742">
    <property type="entry name" value="EGF"/>
</dbReference>
<evidence type="ECO:0000313" key="4">
    <source>
        <dbReference type="Proteomes" id="UP000515163"/>
    </source>
</evidence>
<accession>A0A6P8ILQ8</accession>
<dbReference type="AlphaFoldDB" id="A0A6P8ILQ8"/>
<dbReference type="KEGG" id="aten:116302562"/>
<feature type="disulfide bond" evidence="2">
    <location>
        <begin position="100"/>
        <end position="109"/>
    </location>
</feature>
<dbReference type="SUPFAM" id="SSF57196">
    <property type="entry name" value="EGF/Laminin"/>
    <property type="match status" value="1"/>
</dbReference>
<sequence length="268" mass="30882">MPFYKLDGNIIQAIAVPNILQCCWKCDRLPECFSLNVADVPDKDGLYECQMLRTETNKYSALLKQYQHYHHYTRFKCETTRCLNGGTCQNEGYDDFRCLCQQEFTGHMCDVHVTQPKTYEWLKINASPVCFGARNDSYGSFYMKINGTAVHKLKLIHLSGYVTCHKEKDERKSNWGCRKNSDKLWTIITDSTNQRILPQDGAPQYSRYSIPGFTSSSHELIFENFTSPMVITTGQEYRIWYTEDLRNDSESDNGGTSCADVYVFGLFG</sequence>
<keyword evidence="2" id="KW-1015">Disulfide bond</keyword>
<dbReference type="PROSITE" id="PS00022">
    <property type="entry name" value="EGF_1"/>
    <property type="match status" value="1"/>
</dbReference>
<protein>
    <submittedName>
        <fullName evidence="5">Uncharacterized protein LOC116302562</fullName>
    </submittedName>
</protein>
<dbReference type="Gene3D" id="2.10.25.10">
    <property type="entry name" value="Laminin"/>
    <property type="match status" value="1"/>
</dbReference>
<dbReference type="Pfam" id="PF00008">
    <property type="entry name" value="EGF"/>
    <property type="match status" value="1"/>
</dbReference>
<comment type="caution">
    <text evidence="2">Lacks conserved residue(s) required for the propagation of feature annotation.</text>
</comment>
<evidence type="ECO:0000313" key="5">
    <source>
        <dbReference type="RefSeq" id="XP_031567754.1"/>
    </source>
</evidence>
<feature type="domain" description="EGF-like" evidence="3">
    <location>
        <begin position="73"/>
        <end position="110"/>
    </location>
</feature>
<dbReference type="GeneID" id="116302562"/>
<gene>
    <name evidence="5" type="primary">LOC116302562</name>
</gene>
<comment type="similarity">
    <text evidence="1">Belongs to the EGF domain peptide family.</text>
</comment>
<keyword evidence="4" id="KW-1185">Reference proteome</keyword>
<evidence type="ECO:0000256" key="1">
    <source>
        <dbReference type="ARBA" id="ARBA00006373"/>
    </source>
</evidence>
<dbReference type="OrthoDB" id="5946010at2759"/>
<dbReference type="CDD" id="cd00054">
    <property type="entry name" value="EGF_CA"/>
    <property type="match status" value="1"/>
</dbReference>
<evidence type="ECO:0000259" key="3">
    <source>
        <dbReference type="PROSITE" id="PS50026"/>
    </source>
</evidence>
<dbReference type="PROSITE" id="PS50026">
    <property type="entry name" value="EGF_3"/>
    <property type="match status" value="1"/>
</dbReference>
<proteinExistence type="inferred from homology"/>
<dbReference type="Proteomes" id="UP000515163">
    <property type="component" value="Unplaced"/>
</dbReference>
<dbReference type="SMART" id="SM00181">
    <property type="entry name" value="EGF"/>
    <property type="match status" value="1"/>
</dbReference>
<dbReference type="InParanoid" id="A0A6P8ILQ8"/>
<dbReference type="RefSeq" id="XP_031567754.1">
    <property type="nucleotide sequence ID" value="XM_031711894.1"/>
</dbReference>
<reference evidence="5" key="1">
    <citation type="submission" date="2025-08" db="UniProtKB">
        <authorList>
            <consortium name="RefSeq"/>
        </authorList>
    </citation>
    <scope>IDENTIFICATION</scope>
    <source>
        <tissue evidence="5">Tentacle</tissue>
    </source>
</reference>
<keyword evidence="2" id="KW-0245">EGF-like domain</keyword>
<organism evidence="4 5">
    <name type="scientific">Actinia tenebrosa</name>
    <name type="common">Australian red waratah sea anemone</name>
    <dbReference type="NCBI Taxonomy" id="6105"/>
    <lineage>
        <taxon>Eukaryota</taxon>
        <taxon>Metazoa</taxon>
        <taxon>Cnidaria</taxon>
        <taxon>Anthozoa</taxon>
        <taxon>Hexacorallia</taxon>
        <taxon>Actiniaria</taxon>
        <taxon>Actiniidae</taxon>
        <taxon>Actinia</taxon>
    </lineage>
</organism>
<name>A0A6P8ILQ8_ACTTE</name>
<evidence type="ECO:0000256" key="2">
    <source>
        <dbReference type="PROSITE-ProRule" id="PRU00076"/>
    </source>
</evidence>